<dbReference type="GeneID" id="105852058"/>
<dbReference type="AlphaFoldDB" id="A0A1S3E586"/>
<evidence type="ECO:0000313" key="1">
    <source>
        <dbReference type="Proteomes" id="UP000087171"/>
    </source>
</evidence>
<reference evidence="1" key="1">
    <citation type="journal article" date="2013" name="Nat. Biotechnol.">
        <title>Draft genome sequence of chickpea (Cicer arietinum) provides a resource for trait improvement.</title>
        <authorList>
            <person name="Varshney R.K."/>
            <person name="Song C."/>
            <person name="Saxena R.K."/>
            <person name="Azam S."/>
            <person name="Yu S."/>
            <person name="Sharpe A.G."/>
            <person name="Cannon S."/>
            <person name="Baek J."/>
            <person name="Rosen B.D."/>
            <person name="Tar'an B."/>
            <person name="Millan T."/>
            <person name="Zhang X."/>
            <person name="Ramsay L.D."/>
            <person name="Iwata A."/>
            <person name="Wang Y."/>
            <person name="Nelson W."/>
            <person name="Farmer A.D."/>
            <person name="Gaur P.M."/>
            <person name="Soderlund C."/>
            <person name="Penmetsa R.V."/>
            <person name="Xu C."/>
            <person name="Bharti A.K."/>
            <person name="He W."/>
            <person name="Winter P."/>
            <person name="Zhao S."/>
            <person name="Hane J.K."/>
            <person name="Carrasquilla-Garcia N."/>
            <person name="Condie J.A."/>
            <person name="Upadhyaya H.D."/>
            <person name="Luo M.C."/>
            <person name="Thudi M."/>
            <person name="Gowda C.L."/>
            <person name="Singh N.P."/>
            <person name="Lichtenzveig J."/>
            <person name="Gali K.K."/>
            <person name="Rubio J."/>
            <person name="Nadarajan N."/>
            <person name="Dolezel J."/>
            <person name="Bansal K.C."/>
            <person name="Xu X."/>
            <person name="Edwards D."/>
            <person name="Zhang G."/>
            <person name="Kahl G."/>
            <person name="Gil J."/>
            <person name="Singh K.B."/>
            <person name="Datta S.K."/>
            <person name="Jackson S.A."/>
            <person name="Wang J."/>
            <person name="Cook D.R."/>
        </authorList>
    </citation>
    <scope>NUCLEOTIDE SEQUENCE [LARGE SCALE GENOMIC DNA]</scope>
    <source>
        <strain evidence="1">cv. CDC Frontier</strain>
    </source>
</reference>
<keyword evidence="1" id="KW-1185">Reference proteome</keyword>
<dbReference type="OrthoDB" id="1458349at2759"/>
<organism evidence="1 2">
    <name type="scientific">Cicer arietinum</name>
    <name type="common">Chickpea</name>
    <name type="synonym">Garbanzo</name>
    <dbReference type="NCBI Taxonomy" id="3827"/>
    <lineage>
        <taxon>Eukaryota</taxon>
        <taxon>Viridiplantae</taxon>
        <taxon>Streptophyta</taxon>
        <taxon>Embryophyta</taxon>
        <taxon>Tracheophyta</taxon>
        <taxon>Spermatophyta</taxon>
        <taxon>Magnoliopsida</taxon>
        <taxon>eudicotyledons</taxon>
        <taxon>Gunneridae</taxon>
        <taxon>Pentapetalae</taxon>
        <taxon>rosids</taxon>
        <taxon>fabids</taxon>
        <taxon>Fabales</taxon>
        <taxon>Fabaceae</taxon>
        <taxon>Papilionoideae</taxon>
        <taxon>50 kb inversion clade</taxon>
        <taxon>NPAAA clade</taxon>
        <taxon>Hologalegina</taxon>
        <taxon>IRL clade</taxon>
        <taxon>Cicereae</taxon>
        <taxon>Cicer</taxon>
    </lineage>
</organism>
<dbReference type="PANTHER" id="PTHR11439">
    <property type="entry name" value="GAG-POL-RELATED RETROTRANSPOSON"/>
    <property type="match status" value="1"/>
</dbReference>
<dbReference type="KEGG" id="cam:105852058"/>
<name>A0A1S3E586_CICAR</name>
<sequence length="175" mass="19891">MNFMYEGCQLNLAYFVKSVMFESQEAIGLPYAKEVSQILEHFGVDFSDEVMYTPAKENMLDMGVLPSMWIVWNEQLESFVHKGDYDQPSDAAQEYTVGPSNAAAQADEDVVTGYMKKSRTLHYMAAKRVLRHIKETNELGLLYPKNSNGNEAELADFIDVDWCGDKDERKSTTGY</sequence>
<dbReference type="RefSeq" id="XP_012570972.1">
    <property type="nucleotide sequence ID" value="XM_012715518.1"/>
</dbReference>
<gene>
    <name evidence="2" type="primary">LOC105852058</name>
</gene>
<accession>A0A1S3E586</accession>
<dbReference type="PANTHER" id="PTHR11439:SF483">
    <property type="entry name" value="PEPTIDE SYNTHASE GLIP-LIKE, PUTATIVE (AFU_ORTHOLOGUE AFUA_3G12920)-RELATED"/>
    <property type="match status" value="1"/>
</dbReference>
<reference evidence="2" key="2">
    <citation type="submission" date="2025-08" db="UniProtKB">
        <authorList>
            <consortium name="RefSeq"/>
        </authorList>
    </citation>
    <scope>IDENTIFICATION</scope>
    <source>
        <tissue evidence="2">Etiolated seedlings</tissue>
    </source>
</reference>
<evidence type="ECO:0000313" key="2">
    <source>
        <dbReference type="RefSeq" id="XP_012570972.1"/>
    </source>
</evidence>
<proteinExistence type="predicted"/>
<protein>
    <submittedName>
        <fullName evidence="2">Uncharacterized protein LOC105852058</fullName>
    </submittedName>
</protein>
<dbReference type="Proteomes" id="UP000087171">
    <property type="component" value="Chromosome Ca5"/>
</dbReference>